<organism evidence="3 4">
    <name type="scientific">Actinoplanes xinjiangensis</name>
    <dbReference type="NCBI Taxonomy" id="512350"/>
    <lineage>
        <taxon>Bacteria</taxon>
        <taxon>Bacillati</taxon>
        <taxon>Actinomycetota</taxon>
        <taxon>Actinomycetes</taxon>
        <taxon>Micromonosporales</taxon>
        <taxon>Micromonosporaceae</taxon>
        <taxon>Actinoplanes</taxon>
    </lineage>
</organism>
<comment type="caution">
    <text evidence="3">The sequence shown here is derived from an EMBL/GenBank/DDBJ whole genome shotgun (WGS) entry which is preliminary data.</text>
</comment>
<keyword evidence="4" id="KW-1185">Reference proteome</keyword>
<dbReference type="PROSITE" id="PS50110">
    <property type="entry name" value="RESPONSE_REGULATORY"/>
    <property type="match status" value="1"/>
</dbReference>
<dbReference type="InterPro" id="IPR011006">
    <property type="entry name" value="CheY-like_superfamily"/>
</dbReference>
<dbReference type="CDD" id="cd00156">
    <property type="entry name" value="REC"/>
    <property type="match status" value="1"/>
</dbReference>
<dbReference type="EMBL" id="QGGR01000030">
    <property type="protein sequence ID" value="PWK32414.1"/>
    <property type="molecule type" value="Genomic_DNA"/>
</dbReference>
<keyword evidence="1" id="KW-0597">Phosphoprotein</keyword>
<feature type="modified residue" description="4-aspartylphosphate" evidence="1">
    <location>
        <position position="62"/>
    </location>
</feature>
<proteinExistence type="predicted"/>
<dbReference type="GO" id="GO:0000160">
    <property type="term" value="P:phosphorelay signal transduction system"/>
    <property type="evidence" value="ECO:0007669"/>
    <property type="project" value="InterPro"/>
</dbReference>
<gene>
    <name evidence="3" type="ORF">BC793_13024</name>
</gene>
<feature type="domain" description="Response regulatory" evidence="2">
    <location>
        <begin position="6"/>
        <end position="130"/>
    </location>
</feature>
<dbReference type="Proteomes" id="UP000245697">
    <property type="component" value="Unassembled WGS sequence"/>
</dbReference>
<evidence type="ECO:0000313" key="4">
    <source>
        <dbReference type="Proteomes" id="UP000245697"/>
    </source>
</evidence>
<protein>
    <submittedName>
        <fullName evidence="3">CheY-like chemotaxis protein</fullName>
    </submittedName>
</protein>
<sequence>MTTQHRGLIVDDHEEQAEKIKQGLKIAFKKIDVVVDWKFADSALKACTLIEDEEPFDIAILDYELEESENALSVVDELRDKAPRCYILVVTGVGHDYPYFAELARNRGAAAAIHRKQLTLTKSATDEVESWDYHHLAARISRHLTVQGWGGKLNVEFAETAGMESMLYQLGTPPGADGDVRARGKRVARSLILECLGERDLHTTLHVEHLTAGKSGAFVCKVRGEQPGRANRSSVIKMSLNRADLESEHRINKDAAEVIGDGALVKFADRARKDPQSDYWALASPFAEDTVALDRWLAHPGTLPTQAGAVAGEIFGRSLAPLFQSSLRTDQATDSWFALSPVHLQRVREAISAYRPVWGLPEGAAVPGAEGLATELRTFADDRTLPGTNVPPVPKKVTYVHGFGDLHSGNILVRATGQPWPRLVDASGYGPQHWAGDAARLLVDLVLVVRRTGAGSMLWSSVVADAEFAGDLCGCDIGPHPTDPAGAETSPVDAFIGEVVGRRQEFLHLDELGLREADWHWQWHTALAREFLRQGARPGLMPTSAVLGLTAAARHLGKAVTALRGGEVPPGR</sequence>
<evidence type="ECO:0000313" key="3">
    <source>
        <dbReference type="EMBL" id="PWK32414.1"/>
    </source>
</evidence>
<dbReference type="AlphaFoldDB" id="A0A316ELL0"/>
<dbReference type="RefSeq" id="WP_158319519.1">
    <property type="nucleotide sequence ID" value="NZ_BONA01000098.1"/>
</dbReference>
<dbReference type="SUPFAM" id="SSF56112">
    <property type="entry name" value="Protein kinase-like (PK-like)"/>
    <property type="match status" value="1"/>
</dbReference>
<dbReference type="Gene3D" id="3.40.50.2300">
    <property type="match status" value="1"/>
</dbReference>
<dbReference type="SUPFAM" id="SSF52172">
    <property type="entry name" value="CheY-like"/>
    <property type="match status" value="1"/>
</dbReference>
<reference evidence="3 4" key="1">
    <citation type="submission" date="2018-05" db="EMBL/GenBank/DDBJ databases">
        <title>Genomic Encyclopedia of Archaeal and Bacterial Type Strains, Phase II (KMG-II): from individual species to whole genera.</title>
        <authorList>
            <person name="Goeker M."/>
        </authorList>
    </citation>
    <scope>NUCLEOTIDE SEQUENCE [LARGE SCALE GENOMIC DNA]</scope>
    <source>
        <strain evidence="3 4">DSM 45184</strain>
    </source>
</reference>
<dbReference type="InterPro" id="IPR001789">
    <property type="entry name" value="Sig_transdc_resp-reg_receiver"/>
</dbReference>
<name>A0A316ELL0_9ACTN</name>
<evidence type="ECO:0000256" key="1">
    <source>
        <dbReference type="PROSITE-ProRule" id="PRU00169"/>
    </source>
</evidence>
<dbReference type="InterPro" id="IPR011009">
    <property type="entry name" value="Kinase-like_dom_sf"/>
</dbReference>
<dbReference type="OrthoDB" id="3342927at2"/>
<accession>A0A316ELL0</accession>
<evidence type="ECO:0000259" key="2">
    <source>
        <dbReference type="PROSITE" id="PS50110"/>
    </source>
</evidence>